<dbReference type="OrthoDB" id="9805788at2"/>
<keyword evidence="3 7" id="KW-1003">Cell membrane</keyword>
<dbReference type="GO" id="GO:0016746">
    <property type="term" value="F:acyltransferase activity"/>
    <property type="evidence" value="ECO:0007669"/>
    <property type="project" value="UniProtKB-KW"/>
</dbReference>
<dbReference type="InterPro" id="IPR051085">
    <property type="entry name" value="MB_O-acyltransferase"/>
</dbReference>
<organism evidence="9 10">
    <name type="scientific">Faecalicatena contorta</name>
    <dbReference type="NCBI Taxonomy" id="39482"/>
    <lineage>
        <taxon>Bacteria</taxon>
        <taxon>Bacillati</taxon>
        <taxon>Bacillota</taxon>
        <taxon>Clostridia</taxon>
        <taxon>Lachnospirales</taxon>
        <taxon>Lachnospiraceae</taxon>
        <taxon>Faecalicatena</taxon>
    </lineage>
</organism>
<dbReference type="PANTHER" id="PTHR13285:SF18">
    <property type="entry name" value="PROTEIN-CYSTEINE N-PALMITOYLTRANSFERASE RASP"/>
    <property type="match status" value="1"/>
</dbReference>
<evidence type="ECO:0000256" key="4">
    <source>
        <dbReference type="ARBA" id="ARBA00022692"/>
    </source>
</evidence>
<dbReference type="PANTHER" id="PTHR13285">
    <property type="entry name" value="ACYLTRANSFERASE"/>
    <property type="match status" value="1"/>
</dbReference>
<dbReference type="Pfam" id="PF03062">
    <property type="entry name" value="MBOAT"/>
    <property type="match status" value="1"/>
</dbReference>
<keyword evidence="7 9" id="KW-0808">Transferase</keyword>
<keyword evidence="10" id="KW-1185">Reference proteome</keyword>
<comment type="subcellular location">
    <subcellularLocation>
        <location evidence="1">Cell membrane</location>
        <topology evidence="1">Multi-pass membrane protein</topology>
    </subcellularLocation>
</comment>
<dbReference type="GO" id="GO:0042121">
    <property type="term" value="P:alginic acid biosynthetic process"/>
    <property type="evidence" value="ECO:0007669"/>
    <property type="project" value="InterPro"/>
</dbReference>
<dbReference type="InterPro" id="IPR024194">
    <property type="entry name" value="Ac/AlaTfrase_AlgI/DltB"/>
</dbReference>
<evidence type="ECO:0000256" key="6">
    <source>
        <dbReference type="ARBA" id="ARBA00023136"/>
    </source>
</evidence>
<dbReference type="GO" id="GO:0005886">
    <property type="term" value="C:plasma membrane"/>
    <property type="evidence" value="ECO:0007669"/>
    <property type="project" value="UniProtKB-SubCell"/>
</dbReference>
<dbReference type="EMBL" id="UHJJ01000002">
    <property type="protein sequence ID" value="SUQ13097.1"/>
    <property type="molecule type" value="Genomic_DNA"/>
</dbReference>
<feature type="transmembrane region" description="Helical" evidence="8">
    <location>
        <begin position="34"/>
        <end position="57"/>
    </location>
</feature>
<evidence type="ECO:0000313" key="10">
    <source>
        <dbReference type="Proteomes" id="UP000254051"/>
    </source>
</evidence>
<protein>
    <submittedName>
        <fullName evidence="9">Alginate O-acetyltransferase complex protein AlgI</fullName>
    </submittedName>
</protein>
<accession>A0A316A122</accession>
<sequence length="470" mass="53986">MLFSSVTFLFIFLPVTLALYYIVPERFRNIVMLAASLIFYAWGEPLYVVLMLLSILLNYICGLDIESKRENPRKARRSLIFAVAANVCLLGFFKYYGFLLDSLNAVLPGDIPYRELPLPIGISFYMFQAISYIIDVYRKQVKPQENLLHLALYISMFPQLIAGPIVRYIDIEDQLKGRKVSMRKFGQGAEYFIIGLGKKVILAGSAGQIFDQISGLQMGSFSVLTAWVGCISYAFRIYFDFSGYSDMAIGLGKMFGFELGKNFDYPYISTSITEFWRRWFISLSTWFKEYVYIPLGGSRRGQSRQMLNILIMWVLIGLWYGASWNFLIWGLYYGILLILERFVWGRVLEKLPAVVRHIYTMILVLIGWTFFFSPNLRYAQDYLGAMFGPGASTFADKQAIFYVTTHWLLYLAAVLGTSCAGYRIIRRIAGGFNNIRARKAAAAVVYIGIFLISIAYLVTESFHPFLYFRY</sequence>
<evidence type="ECO:0000256" key="8">
    <source>
        <dbReference type="SAM" id="Phobius"/>
    </source>
</evidence>
<dbReference type="RefSeq" id="WP_109709092.1">
    <property type="nucleotide sequence ID" value="NZ_QGDS01000002.1"/>
</dbReference>
<evidence type="ECO:0000313" key="9">
    <source>
        <dbReference type="EMBL" id="SUQ13097.1"/>
    </source>
</evidence>
<keyword evidence="4 8" id="KW-0812">Transmembrane</keyword>
<feature type="transmembrane region" description="Helical" evidence="8">
    <location>
        <begin position="78"/>
        <end position="96"/>
    </location>
</feature>
<feature type="transmembrane region" description="Helical" evidence="8">
    <location>
        <begin position="306"/>
        <end position="322"/>
    </location>
</feature>
<dbReference type="AlphaFoldDB" id="A0A316A122"/>
<keyword evidence="6 7" id="KW-0472">Membrane</keyword>
<feature type="transmembrane region" description="Helical" evidence="8">
    <location>
        <begin position="440"/>
        <end position="459"/>
    </location>
</feature>
<keyword evidence="5 8" id="KW-1133">Transmembrane helix</keyword>
<feature type="transmembrane region" description="Helical" evidence="8">
    <location>
        <begin position="399"/>
        <end position="420"/>
    </location>
</feature>
<evidence type="ECO:0000256" key="2">
    <source>
        <dbReference type="ARBA" id="ARBA00010323"/>
    </source>
</evidence>
<keyword evidence="7" id="KW-0012">Acyltransferase</keyword>
<dbReference type="PIRSF" id="PIRSF016636">
    <property type="entry name" value="AlgI_DltB"/>
    <property type="match status" value="1"/>
</dbReference>
<feature type="transmembrane region" description="Helical" evidence="8">
    <location>
        <begin position="221"/>
        <end position="239"/>
    </location>
</feature>
<feature type="transmembrane region" description="Helical" evidence="8">
    <location>
        <begin position="328"/>
        <end position="347"/>
    </location>
</feature>
<evidence type="ECO:0000256" key="1">
    <source>
        <dbReference type="ARBA" id="ARBA00004651"/>
    </source>
</evidence>
<evidence type="ECO:0000256" key="7">
    <source>
        <dbReference type="PIRNR" id="PIRNR016636"/>
    </source>
</evidence>
<evidence type="ECO:0000256" key="3">
    <source>
        <dbReference type="ARBA" id="ARBA00022475"/>
    </source>
</evidence>
<proteinExistence type="inferred from homology"/>
<reference evidence="10" key="1">
    <citation type="submission" date="2017-07" db="EMBL/GenBank/DDBJ databases">
        <authorList>
            <person name="Varghese N."/>
            <person name="Submissions S."/>
        </authorList>
    </citation>
    <scope>NUCLEOTIDE SEQUENCE [LARGE SCALE GENOMIC DNA]</scope>
    <source>
        <strain evidence="10">NLAE-zl-C134</strain>
    </source>
</reference>
<dbReference type="InterPro" id="IPR028362">
    <property type="entry name" value="AlgI"/>
</dbReference>
<name>A0A316A122_9FIRM</name>
<dbReference type="InterPro" id="IPR004299">
    <property type="entry name" value="MBOAT_fam"/>
</dbReference>
<evidence type="ECO:0000256" key="5">
    <source>
        <dbReference type="ARBA" id="ARBA00022989"/>
    </source>
</evidence>
<dbReference type="PIRSF" id="PIRSF500217">
    <property type="entry name" value="AlgI"/>
    <property type="match status" value="1"/>
</dbReference>
<dbReference type="Proteomes" id="UP000254051">
    <property type="component" value="Unassembled WGS sequence"/>
</dbReference>
<comment type="similarity">
    <text evidence="2 7">Belongs to the membrane-bound acyltransferase family.</text>
</comment>
<feature type="transmembrane region" description="Helical" evidence="8">
    <location>
        <begin position="359"/>
        <end position="379"/>
    </location>
</feature>
<feature type="transmembrane region" description="Helical" evidence="8">
    <location>
        <begin position="146"/>
        <end position="169"/>
    </location>
</feature>
<gene>
    <name evidence="9" type="ORF">SAMN05216529_102315</name>
</gene>
<feature type="transmembrane region" description="Helical" evidence="8">
    <location>
        <begin position="116"/>
        <end position="134"/>
    </location>
</feature>